<keyword evidence="4" id="KW-1185">Reference proteome</keyword>
<dbReference type="RefSeq" id="WP_171679153.1">
    <property type="nucleotide sequence ID" value="NZ_BAAAGT010000022.1"/>
</dbReference>
<protein>
    <recommendedName>
        <fullName evidence="6">DUF3168 domain-containing protein</fullName>
    </recommendedName>
</protein>
<feature type="region of interest" description="Disordered" evidence="1">
    <location>
        <begin position="97"/>
        <end position="117"/>
    </location>
</feature>
<dbReference type="AlphaFoldDB" id="A0A7Y4L7L7"/>
<sequence>MTLRVKFPDPRKVALGILRAEPTSTYGATVKFGTVFPEERKQAAQGLPYVRVSVDSRSGFYPVTATAALRVQVWAASEDKAQDLAELLKAVLLSNPGDANQRGCSEGVGPLPATDPESGSPFAYFTAALRLRPTPL</sequence>
<name>A0A7Y4L7L7_9ACTN</name>
<accession>A0A7Y4L7L7</accession>
<evidence type="ECO:0000256" key="1">
    <source>
        <dbReference type="SAM" id="MobiDB-lite"/>
    </source>
</evidence>
<proteinExistence type="predicted"/>
<reference evidence="3 4" key="1">
    <citation type="submission" date="2020-05" db="EMBL/GenBank/DDBJ databases">
        <title>Genome sequence of Kribbella sandramycini ATCC 39419.</title>
        <authorList>
            <person name="Maclea K.S."/>
            <person name="Fair J.L."/>
        </authorList>
    </citation>
    <scope>NUCLEOTIDE SEQUENCE [LARGE SCALE GENOMIC DNA]</scope>
    <source>
        <strain evidence="3 4">ATCC 39419</strain>
    </source>
</reference>
<dbReference type="EMBL" id="JACHKF010000001">
    <property type="protein sequence ID" value="MBB6564391.1"/>
    <property type="molecule type" value="Genomic_DNA"/>
</dbReference>
<evidence type="ECO:0000313" key="2">
    <source>
        <dbReference type="EMBL" id="MBB6564391.1"/>
    </source>
</evidence>
<evidence type="ECO:0000313" key="4">
    <source>
        <dbReference type="Proteomes" id="UP000534306"/>
    </source>
</evidence>
<evidence type="ECO:0000313" key="5">
    <source>
        <dbReference type="Proteomes" id="UP000553957"/>
    </source>
</evidence>
<evidence type="ECO:0008006" key="6">
    <source>
        <dbReference type="Google" id="ProtNLM"/>
    </source>
</evidence>
<comment type="caution">
    <text evidence="3">The sequence shown here is derived from an EMBL/GenBank/DDBJ whole genome shotgun (WGS) entry which is preliminary data.</text>
</comment>
<dbReference type="EMBL" id="JABJRC010000018">
    <property type="protein sequence ID" value="NOL45854.1"/>
    <property type="molecule type" value="Genomic_DNA"/>
</dbReference>
<reference evidence="2 5" key="2">
    <citation type="submission" date="2020-08" db="EMBL/GenBank/DDBJ databases">
        <title>Sequencing the genomes of 1000 actinobacteria strains.</title>
        <authorList>
            <person name="Klenk H.-P."/>
        </authorList>
    </citation>
    <scope>NUCLEOTIDE SEQUENCE [LARGE SCALE GENOMIC DNA]</scope>
    <source>
        <strain evidence="2 5">DSM 15626</strain>
    </source>
</reference>
<organism evidence="3 4">
    <name type="scientific">Kribbella sandramycini</name>
    <dbReference type="NCBI Taxonomy" id="60450"/>
    <lineage>
        <taxon>Bacteria</taxon>
        <taxon>Bacillati</taxon>
        <taxon>Actinomycetota</taxon>
        <taxon>Actinomycetes</taxon>
        <taxon>Propionibacteriales</taxon>
        <taxon>Kribbellaceae</taxon>
        <taxon>Kribbella</taxon>
    </lineage>
</organism>
<dbReference type="Proteomes" id="UP000534306">
    <property type="component" value="Unassembled WGS sequence"/>
</dbReference>
<dbReference type="Proteomes" id="UP000553957">
    <property type="component" value="Unassembled WGS sequence"/>
</dbReference>
<gene>
    <name evidence="2" type="ORF">HNR71_000028</name>
    <name evidence="3" type="ORF">HPO96_36980</name>
</gene>
<evidence type="ECO:0000313" key="3">
    <source>
        <dbReference type="EMBL" id="NOL45854.1"/>
    </source>
</evidence>